<dbReference type="EMBL" id="LITT01000064">
    <property type="protein sequence ID" value="OAA82942.1"/>
    <property type="molecule type" value="Genomic_DNA"/>
</dbReference>
<dbReference type="Pfam" id="PF00899">
    <property type="entry name" value="ThiF"/>
    <property type="match status" value="1"/>
</dbReference>
<evidence type="ECO:0000313" key="3">
    <source>
        <dbReference type="Proteomes" id="UP000077407"/>
    </source>
</evidence>
<sequence length="228" mass="25117">MERYVRNMKTLSKEENDNLKNFKVCVVGCGGIGGYVIEMLGRIGIGSITAVDGDVFEESNLNRQILSSTDTIGFSKAQEAKARMEKVNPLIEVKALEKMLTEDNACSILENHDVVVDALDSIPARLLLQGSCKKLNIPMVYGAIAGWYAQVTTIFPGDDTLNKIYNVDKQISKGIEKEMGNPSFTPALAASIEVSEVIKILLGRRELLRKKMVFIDLLSTEYDIVPLG</sequence>
<evidence type="ECO:0000259" key="1">
    <source>
        <dbReference type="Pfam" id="PF00899"/>
    </source>
</evidence>
<dbReference type="PATRIC" id="fig|1538.10.peg.4086"/>
<dbReference type="AlphaFoldDB" id="A0A162KIL0"/>
<keyword evidence="2" id="KW-0808">Transferase</keyword>
<dbReference type="InterPro" id="IPR000594">
    <property type="entry name" value="ThiF_NAD_FAD-bd"/>
</dbReference>
<accession>A0A162KIL0</accession>
<gene>
    <name evidence="2" type="primary">moeZ_2</name>
    <name evidence="2" type="ORF">WY13_04010</name>
</gene>
<dbReference type="GO" id="GO:0008641">
    <property type="term" value="F:ubiquitin-like modifier activating enzyme activity"/>
    <property type="evidence" value="ECO:0007669"/>
    <property type="project" value="InterPro"/>
</dbReference>
<protein>
    <submittedName>
        <fullName evidence="2">Putative adenylyltransferase/sulfurtransferase MoeZ</fullName>
    </submittedName>
</protein>
<name>A0A162KIL0_9CLOT</name>
<dbReference type="Gene3D" id="3.40.50.720">
    <property type="entry name" value="NAD(P)-binding Rossmann-like Domain"/>
    <property type="match status" value="1"/>
</dbReference>
<feature type="domain" description="THIF-type NAD/FAD binding fold" evidence="1">
    <location>
        <begin position="4"/>
        <end position="225"/>
    </location>
</feature>
<dbReference type="CDD" id="cd00757">
    <property type="entry name" value="ThiF_MoeB_HesA_family"/>
    <property type="match status" value="1"/>
</dbReference>
<dbReference type="Proteomes" id="UP000077407">
    <property type="component" value="Unassembled WGS sequence"/>
</dbReference>
<evidence type="ECO:0000313" key="2">
    <source>
        <dbReference type="EMBL" id="OAA82942.1"/>
    </source>
</evidence>
<dbReference type="PANTHER" id="PTHR43267:SF1">
    <property type="entry name" value="TRNA THREONYLCARBAMOYLADENOSINE DEHYDRATASE"/>
    <property type="match status" value="1"/>
</dbReference>
<dbReference type="OrthoDB" id="9804286at2"/>
<proteinExistence type="predicted"/>
<dbReference type="SUPFAM" id="SSF69572">
    <property type="entry name" value="Activating enzymes of the ubiquitin-like proteins"/>
    <property type="match status" value="1"/>
</dbReference>
<organism evidence="2 3">
    <name type="scientific">Clostridium ljungdahlii</name>
    <dbReference type="NCBI Taxonomy" id="1538"/>
    <lineage>
        <taxon>Bacteria</taxon>
        <taxon>Bacillati</taxon>
        <taxon>Bacillota</taxon>
        <taxon>Clostridia</taxon>
        <taxon>Eubacteriales</taxon>
        <taxon>Clostridiaceae</taxon>
        <taxon>Clostridium</taxon>
    </lineage>
</organism>
<dbReference type="GO" id="GO:0061503">
    <property type="term" value="F:tRNA threonylcarbamoyladenosine dehydratase"/>
    <property type="evidence" value="ECO:0007669"/>
    <property type="project" value="TreeGrafter"/>
</dbReference>
<dbReference type="PANTHER" id="PTHR43267">
    <property type="entry name" value="TRNA THREONYLCARBAMOYLADENOSINE DEHYDRATASE"/>
    <property type="match status" value="1"/>
</dbReference>
<reference evidence="2 3" key="1">
    <citation type="journal article" date="2015" name="Biotechnol. Bioeng.">
        <title>Genome sequence and phenotypic characterization of Caulobacter segnis.</title>
        <authorList>
            <person name="Patel S."/>
            <person name="Fletcher B."/>
            <person name="Scott D.C."/>
            <person name="Ely B."/>
        </authorList>
    </citation>
    <scope>NUCLEOTIDE SEQUENCE [LARGE SCALE GENOMIC DNA]</scope>
    <source>
        <strain evidence="2 3">ERI-2</strain>
    </source>
</reference>
<dbReference type="InterPro" id="IPR045886">
    <property type="entry name" value="ThiF/MoeB/HesA"/>
</dbReference>
<dbReference type="InterPro" id="IPR035985">
    <property type="entry name" value="Ubiquitin-activating_enz"/>
</dbReference>
<dbReference type="GO" id="GO:0061504">
    <property type="term" value="P:cyclic threonylcarbamoyladenosine biosynthetic process"/>
    <property type="evidence" value="ECO:0007669"/>
    <property type="project" value="TreeGrafter"/>
</dbReference>
<comment type="caution">
    <text evidence="2">The sequence shown here is derived from an EMBL/GenBank/DDBJ whole genome shotgun (WGS) entry which is preliminary data.</text>
</comment>
<dbReference type="GO" id="GO:0016779">
    <property type="term" value="F:nucleotidyltransferase activity"/>
    <property type="evidence" value="ECO:0007669"/>
    <property type="project" value="UniProtKB-KW"/>
</dbReference>
<keyword evidence="2" id="KW-0548">Nucleotidyltransferase</keyword>
<dbReference type="RefSeq" id="WP_063557225.1">
    <property type="nucleotide sequence ID" value="NZ_LITT01000064.1"/>
</dbReference>